<reference evidence="2" key="1">
    <citation type="journal article" date="2020" name="Stud. Mycol.">
        <title>101 Dothideomycetes genomes: a test case for predicting lifestyles and emergence of pathogens.</title>
        <authorList>
            <person name="Haridas S."/>
            <person name="Albert R."/>
            <person name="Binder M."/>
            <person name="Bloem J."/>
            <person name="Labutti K."/>
            <person name="Salamov A."/>
            <person name="Andreopoulos B."/>
            <person name="Baker S."/>
            <person name="Barry K."/>
            <person name="Bills G."/>
            <person name="Bluhm B."/>
            <person name="Cannon C."/>
            <person name="Castanera R."/>
            <person name="Culley D."/>
            <person name="Daum C."/>
            <person name="Ezra D."/>
            <person name="Gonzalez J."/>
            <person name="Henrissat B."/>
            <person name="Kuo A."/>
            <person name="Liang C."/>
            <person name="Lipzen A."/>
            <person name="Lutzoni F."/>
            <person name="Magnuson J."/>
            <person name="Mondo S."/>
            <person name="Nolan M."/>
            <person name="Ohm R."/>
            <person name="Pangilinan J."/>
            <person name="Park H.-J."/>
            <person name="Ramirez L."/>
            <person name="Alfaro M."/>
            <person name="Sun H."/>
            <person name="Tritt A."/>
            <person name="Yoshinaga Y."/>
            <person name="Zwiers L.-H."/>
            <person name="Turgeon B."/>
            <person name="Goodwin S."/>
            <person name="Spatafora J."/>
            <person name="Crous P."/>
            <person name="Grigoriev I."/>
        </authorList>
    </citation>
    <scope>NUCLEOTIDE SEQUENCE</scope>
    <source>
        <strain evidence="2">CBS 122681</strain>
    </source>
</reference>
<feature type="transmembrane region" description="Helical" evidence="1">
    <location>
        <begin position="142"/>
        <end position="163"/>
    </location>
</feature>
<evidence type="ECO:0000313" key="3">
    <source>
        <dbReference type="Proteomes" id="UP000799324"/>
    </source>
</evidence>
<feature type="transmembrane region" description="Helical" evidence="1">
    <location>
        <begin position="102"/>
        <end position="121"/>
    </location>
</feature>
<evidence type="ECO:0000256" key="1">
    <source>
        <dbReference type="SAM" id="Phobius"/>
    </source>
</evidence>
<feature type="transmembrane region" description="Helical" evidence="1">
    <location>
        <begin position="20"/>
        <end position="42"/>
    </location>
</feature>
<proteinExistence type="predicted"/>
<organism evidence="2 3">
    <name type="scientific">Lophiostoma macrostomum CBS 122681</name>
    <dbReference type="NCBI Taxonomy" id="1314788"/>
    <lineage>
        <taxon>Eukaryota</taxon>
        <taxon>Fungi</taxon>
        <taxon>Dikarya</taxon>
        <taxon>Ascomycota</taxon>
        <taxon>Pezizomycotina</taxon>
        <taxon>Dothideomycetes</taxon>
        <taxon>Pleosporomycetidae</taxon>
        <taxon>Pleosporales</taxon>
        <taxon>Lophiostomataceae</taxon>
        <taxon>Lophiostoma</taxon>
    </lineage>
</organism>
<feature type="transmembrane region" description="Helical" evidence="1">
    <location>
        <begin position="54"/>
        <end position="82"/>
    </location>
</feature>
<dbReference type="EMBL" id="MU004352">
    <property type="protein sequence ID" value="KAF2655191.1"/>
    <property type="molecule type" value="Genomic_DNA"/>
</dbReference>
<keyword evidence="1" id="KW-0812">Transmembrane</keyword>
<dbReference type="OrthoDB" id="444631at2759"/>
<protein>
    <submittedName>
        <fullName evidence="2">Uncharacterized protein</fullName>
    </submittedName>
</protein>
<keyword evidence="1" id="KW-1133">Transmembrane helix</keyword>
<name>A0A6A6T7J4_9PLEO</name>
<evidence type="ECO:0000313" key="2">
    <source>
        <dbReference type="EMBL" id="KAF2655191.1"/>
    </source>
</evidence>
<accession>A0A6A6T7J4</accession>
<keyword evidence="3" id="KW-1185">Reference proteome</keyword>
<dbReference type="AlphaFoldDB" id="A0A6A6T7J4"/>
<keyword evidence="1" id="KW-0472">Membrane</keyword>
<sequence>MLMHSFLTRKDGHPLVFKRQFQISTWILCGIATLFLASRFAIRMHAKGRLMINDYFLVLALPTLYIGVGLLQSTVHVLYPLMDQRMSGAPYGKLVTSGTSRRFTAAIEMLWISIFSVKFCFLAQFKFHKPPYAYVSVHLTRYYWTVISLCTIGSLYAIIQPIVLCSGAGKTNHTP</sequence>
<gene>
    <name evidence="2" type="ORF">K491DRAFT_434356</name>
</gene>
<dbReference type="Proteomes" id="UP000799324">
    <property type="component" value="Unassembled WGS sequence"/>
</dbReference>